<sequence length="43" mass="4391">MAAHATGQQRSQRHGQQCLPRHGSLLCGVAPASPLRGDIGGGI</sequence>
<proteinExistence type="predicted"/>
<name>S9QNQ2_CYSF2</name>
<evidence type="ECO:0000313" key="2">
    <source>
        <dbReference type="Proteomes" id="UP000011682"/>
    </source>
</evidence>
<evidence type="ECO:0000313" key="1">
    <source>
        <dbReference type="EMBL" id="EPX62939.1"/>
    </source>
</evidence>
<reference evidence="1" key="1">
    <citation type="submission" date="2013-05" db="EMBL/GenBank/DDBJ databases">
        <title>Genome assembly of Cystobacter fuscus DSM 2262.</title>
        <authorList>
            <person name="Sharma G."/>
            <person name="Khatri I."/>
            <person name="Kaur C."/>
            <person name="Mayilraj S."/>
            <person name="Subramanian S."/>
        </authorList>
    </citation>
    <scope>NUCLEOTIDE SEQUENCE [LARGE SCALE GENOMIC DNA]</scope>
    <source>
        <strain evidence="1">DSM 2262</strain>
    </source>
</reference>
<protein>
    <submittedName>
        <fullName evidence="1">Uncharacterized protein</fullName>
    </submittedName>
</protein>
<dbReference type="AlphaFoldDB" id="S9QNQ2"/>
<organism evidence="1 2">
    <name type="scientific">Cystobacter fuscus (strain ATCC 25194 / DSM 2262 / NBRC 100088 / M29)</name>
    <dbReference type="NCBI Taxonomy" id="1242864"/>
    <lineage>
        <taxon>Bacteria</taxon>
        <taxon>Pseudomonadati</taxon>
        <taxon>Myxococcota</taxon>
        <taxon>Myxococcia</taxon>
        <taxon>Myxococcales</taxon>
        <taxon>Cystobacterineae</taxon>
        <taxon>Archangiaceae</taxon>
        <taxon>Cystobacter</taxon>
    </lineage>
</organism>
<gene>
    <name evidence="1" type="ORF">D187_006349</name>
</gene>
<comment type="caution">
    <text evidence="1">The sequence shown here is derived from an EMBL/GenBank/DDBJ whole genome shotgun (WGS) entry which is preliminary data.</text>
</comment>
<dbReference type="Proteomes" id="UP000011682">
    <property type="component" value="Unassembled WGS sequence"/>
</dbReference>
<keyword evidence="2" id="KW-1185">Reference proteome</keyword>
<dbReference type="EMBL" id="ANAH02000006">
    <property type="protein sequence ID" value="EPX62939.1"/>
    <property type="molecule type" value="Genomic_DNA"/>
</dbReference>
<accession>S9QNQ2</accession>